<reference evidence="1" key="2">
    <citation type="submission" date="2024-06" db="UniProtKB">
        <authorList>
            <consortium name="EnsemblMetazoa"/>
        </authorList>
    </citation>
    <scope>IDENTIFICATION</scope>
</reference>
<dbReference type="Proteomes" id="UP000007879">
    <property type="component" value="Unassembled WGS sequence"/>
</dbReference>
<name>A0AAN0JLD9_AMPQE</name>
<protein>
    <submittedName>
        <fullName evidence="1">Uncharacterized protein</fullName>
    </submittedName>
</protein>
<dbReference type="GeneID" id="109585868"/>
<dbReference type="EnsemblMetazoa" id="XM_020002017.1">
    <property type="protein sequence ID" value="XP_019857576.1"/>
    <property type="gene ID" value="LOC109585868"/>
</dbReference>
<organism evidence="1 2">
    <name type="scientific">Amphimedon queenslandica</name>
    <name type="common">Sponge</name>
    <dbReference type="NCBI Taxonomy" id="400682"/>
    <lineage>
        <taxon>Eukaryota</taxon>
        <taxon>Metazoa</taxon>
        <taxon>Porifera</taxon>
        <taxon>Demospongiae</taxon>
        <taxon>Heteroscleromorpha</taxon>
        <taxon>Haplosclerida</taxon>
        <taxon>Niphatidae</taxon>
        <taxon>Amphimedon</taxon>
    </lineage>
</organism>
<dbReference type="RefSeq" id="XP_019857576.1">
    <property type="nucleotide sequence ID" value="XM_020002017.1"/>
</dbReference>
<reference evidence="2" key="1">
    <citation type="journal article" date="2010" name="Nature">
        <title>The Amphimedon queenslandica genome and the evolution of animal complexity.</title>
        <authorList>
            <person name="Srivastava M."/>
            <person name="Simakov O."/>
            <person name="Chapman J."/>
            <person name="Fahey B."/>
            <person name="Gauthier M.E."/>
            <person name="Mitros T."/>
            <person name="Richards G.S."/>
            <person name="Conaco C."/>
            <person name="Dacre M."/>
            <person name="Hellsten U."/>
            <person name="Larroux C."/>
            <person name="Putnam N.H."/>
            <person name="Stanke M."/>
            <person name="Adamska M."/>
            <person name="Darling A."/>
            <person name="Degnan S.M."/>
            <person name="Oakley T.H."/>
            <person name="Plachetzki D.C."/>
            <person name="Zhai Y."/>
            <person name="Adamski M."/>
            <person name="Calcino A."/>
            <person name="Cummins S.F."/>
            <person name="Goodstein D.M."/>
            <person name="Harris C."/>
            <person name="Jackson D.J."/>
            <person name="Leys S.P."/>
            <person name="Shu S."/>
            <person name="Woodcroft B.J."/>
            <person name="Vervoort M."/>
            <person name="Kosik K.S."/>
            <person name="Manning G."/>
            <person name="Degnan B.M."/>
            <person name="Rokhsar D.S."/>
        </authorList>
    </citation>
    <scope>NUCLEOTIDE SEQUENCE [LARGE SCALE GENOMIC DNA]</scope>
</reference>
<keyword evidence="2" id="KW-1185">Reference proteome</keyword>
<sequence>MASRLAKTNSSGDDTVTRWIWVDSHKQGDLIKSLIKNNLIEEQDISNTKTLGYFKITAKRENMKRIQDAITKFNQSSQIEPLIPNQDTPPKARLASATPLDAILDDNSIPTVNIELTYTYGCIDDEKTMACHLVERLKAISLYQNQLPNLECNVQFIQKPREFVFKPDLQADIKPTITVSACCTNFGDSQPENNNVVVGDVYDILANLFQEYVIKKAQDKAKL</sequence>
<accession>A0AAN0JLD9</accession>
<dbReference type="KEGG" id="aqu:109585868"/>
<proteinExistence type="predicted"/>
<evidence type="ECO:0000313" key="2">
    <source>
        <dbReference type="Proteomes" id="UP000007879"/>
    </source>
</evidence>
<dbReference type="AlphaFoldDB" id="A0AAN0JLD9"/>
<evidence type="ECO:0000313" key="1">
    <source>
        <dbReference type="EnsemblMetazoa" id="XP_019857576.1"/>
    </source>
</evidence>